<dbReference type="KEGG" id="lbc:LACBIDRAFT_335769"/>
<accession>B0E3C5</accession>
<evidence type="ECO:0000313" key="2">
    <source>
        <dbReference type="Proteomes" id="UP000001194"/>
    </source>
</evidence>
<reference evidence="1 2" key="1">
    <citation type="journal article" date="2008" name="Nature">
        <title>The genome of Laccaria bicolor provides insights into mycorrhizal symbiosis.</title>
        <authorList>
            <person name="Martin F."/>
            <person name="Aerts A."/>
            <person name="Ahren D."/>
            <person name="Brun A."/>
            <person name="Danchin E.G.J."/>
            <person name="Duchaussoy F."/>
            <person name="Gibon J."/>
            <person name="Kohler A."/>
            <person name="Lindquist E."/>
            <person name="Pereda V."/>
            <person name="Salamov A."/>
            <person name="Shapiro H.J."/>
            <person name="Wuyts J."/>
            <person name="Blaudez D."/>
            <person name="Buee M."/>
            <person name="Brokstein P."/>
            <person name="Canbaeck B."/>
            <person name="Cohen D."/>
            <person name="Courty P.E."/>
            <person name="Coutinho P.M."/>
            <person name="Delaruelle C."/>
            <person name="Detter J.C."/>
            <person name="Deveau A."/>
            <person name="DiFazio S."/>
            <person name="Duplessis S."/>
            <person name="Fraissinet-Tachet L."/>
            <person name="Lucic E."/>
            <person name="Frey-Klett P."/>
            <person name="Fourrey C."/>
            <person name="Feussner I."/>
            <person name="Gay G."/>
            <person name="Grimwood J."/>
            <person name="Hoegger P.J."/>
            <person name="Jain P."/>
            <person name="Kilaru S."/>
            <person name="Labbe J."/>
            <person name="Lin Y.C."/>
            <person name="Legue V."/>
            <person name="Le Tacon F."/>
            <person name="Marmeisse R."/>
            <person name="Melayah D."/>
            <person name="Montanini B."/>
            <person name="Muratet M."/>
            <person name="Nehls U."/>
            <person name="Niculita-Hirzel H."/>
            <person name="Oudot-Le Secq M.P."/>
            <person name="Peter M."/>
            <person name="Quesneville H."/>
            <person name="Rajashekar B."/>
            <person name="Reich M."/>
            <person name="Rouhier N."/>
            <person name="Schmutz J."/>
            <person name="Yin T."/>
            <person name="Chalot M."/>
            <person name="Henrissat B."/>
            <person name="Kuees U."/>
            <person name="Lucas S."/>
            <person name="Van de Peer Y."/>
            <person name="Podila G.K."/>
            <person name="Polle A."/>
            <person name="Pukkila P.J."/>
            <person name="Richardson P.M."/>
            <person name="Rouze P."/>
            <person name="Sanders I.R."/>
            <person name="Stajich J.E."/>
            <person name="Tunlid A."/>
            <person name="Tuskan G."/>
            <person name="Grigoriev I.V."/>
        </authorList>
    </citation>
    <scope>NUCLEOTIDE SEQUENCE [LARGE SCALE GENOMIC DNA]</scope>
    <source>
        <strain evidence="2">S238N-H82 / ATCC MYA-4686</strain>
    </source>
</reference>
<organism evidence="2">
    <name type="scientific">Laccaria bicolor (strain S238N-H82 / ATCC MYA-4686)</name>
    <name type="common">Bicoloured deceiver</name>
    <name type="synonym">Laccaria laccata var. bicolor</name>
    <dbReference type="NCBI Taxonomy" id="486041"/>
    <lineage>
        <taxon>Eukaryota</taxon>
        <taxon>Fungi</taxon>
        <taxon>Dikarya</taxon>
        <taxon>Basidiomycota</taxon>
        <taxon>Agaricomycotina</taxon>
        <taxon>Agaricomycetes</taxon>
        <taxon>Agaricomycetidae</taxon>
        <taxon>Agaricales</taxon>
        <taxon>Agaricineae</taxon>
        <taxon>Hydnangiaceae</taxon>
        <taxon>Laccaria</taxon>
    </lineage>
</organism>
<name>B0E3C5_LACBS</name>
<dbReference type="AlphaFoldDB" id="B0E3C5"/>
<proteinExistence type="predicted"/>
<keyword evidence="2" id="KW-1185">Reference proteome</keyword>
<dbReference type="GeneID" id="6086344"/>
<dbReference type="HOGENOM" id="CLU_1200004_0_0_1"/>
<gene>
    <name evidence="1" type="ORF">LACBIDRAFT_335769</name>
</gene>
<sequence length="231" mass="26075">MDSALYESFKARILVDIRDHVDQAYDNLREEDAKQDEESNNIKQSHWLKYGVAASWLITGQSGEIPNARGSRWTPVIKQARGKKPDIEPNDPGNLEARVQQIERILQFQPDTYADLPLHPAHKIKKAGGMKSNFDAKANYVNLEDRVEQMERILKSQPEMHLSVDRDEQSYVDEALPPIFQALELLNGELQCFRADLENVTLLVNTQDSTPYIPVGMPAGELVDLAPSAPL</sequence>
<dbReference type="InParanoid" id="B0E3C5"/>
<dbReference type="Proteomes" id="UP000001194">
    <property type="component" value="Unassembled WGS sequence"/>
</dbReference>
<dbReference type="RefSeq" id="XP_001890689.1">
    <property type="nucleotide sequence ID" value="XM_001890654.1"/>
</dbReference>
<evidence type="ECO:0000313" key="1">
    <source>
        <dbReference type="EMBL" id="EDQ98657.1"/>
    </source>
</evidence>
<dbReference type="EMBL" id="DS547224">
    <property type="protein sequence ID" value="EDQ98657.1"/>
    <property type="molecule type" value="Genomic_DNA"/>
</dbReference>
<protein>
    <submittedName>
        <fullName evidence="1">Predicted protein</fullName>
    </submittedName>
</protein>